<feature type="chain" id="PRO_5046464774" evidence="5">
    <location>
        <begin position="26"/>
        <end position="785"/>
    </location>
</feature>
<dbReference type="Gene3D" id="2.30.120.10">
    <property type="match status" value="1"/>
</dbReference>
<dbReference type="SUPFAM" id="SSF56235">
    <property type="entry name" value="N-terminal nucleophile aminohydrolases (Ntn hydrolases)"/>
    <property type="match status" value="1"/>
</dbReference>
<dbReference type="PANTHER" id="PTHR34218:SF3">
    <property type="entry name" value="ACYL-HOMOSERINE LACTONE ACYLASE PVDQ"/>
    <property type="match status" value="1"/>
</dbReference>
<dbReference type="InterPro" id="IPR023343">
    <property type="entry name" value="Penicillin_amidase_dom1"/>
</dbReference>
<evidence type="ECO:0000256" key="3">
    <source>
        <dbReference type="ARBA" id="ARBA00022801"/>
    </source>
</evidence>
<sequence length="785" mass="83448">MSRFPPSAALLCSITALLGACTSTGSTPDILAARTAQIERTTHGVAHITAPDMETLAYGVAYAHAQDNVCQTAQQLLTVRGERSKFLGGSARGLLGLRALPNEQIDFFIAAHMDDAALERAWARSSTEAQAMVRGYVAGFNRYLADHAQKLPASCAGQAWVRPMTEADMRRLSEISSVQAGIAALADGMLGAQPPAAKAAQAASLPPLALAAAEMRERGLLDSPYGSNAWAFGKDSSANGRGLLLGNPHFPWVGVNRFWQMHLTIPGQLDVMGAAIGHGAVVQIGFNKDVAWSHTVSTGKRFTLHELSLVEGQPTQYLVDGKPEAMRSRSLSIQVKQADGSLATKTHTVWATRWGPVVVVPNARLGWTAQTAYALQDANSGNARSVDTWLALNRASSVADMRQGLANLGTPWVNTIAADRHGQALYADASVVPDVDAAQLQRCAPSAGAAALFKAAGLVVLNGSRSDCDWRRDSTSAVPGLTPISRLPLAVRTDWVHNSNDSFFYSHPAQKFEGISPLVGDASVNRPRTRAGLSEIPQMLARGKASPASVQQQLFANQNFIGAQVVPDLLAACQASPPASADAREGCAALKGWNLTSNGDARGAHLFREFWRTARSIPQVHRIPFDAAQPVATPTGLRMADDAVASKVWEALAGAAKKVKDAGFALDAPLASVQRPVITDQPIGLHGGDEIEGVLNNLGDRAAPGIGPKGLRIDYGTSYVQTVTFDERGPLAQALLTYGQSSEPGSVHATDQLQRYVAKQWPVLPFHRADIEQARIAPPLTLKRP</sequence>
<gene>
    <name evidence="6" type="ORF">KAK11_07990</name>
</gene>
<dbReference type="InterPro" id="IPR043147">
    <property type="entry name" value="Penicillin_amidase_A-knob"/>
</dbReference>
<accession>A0ABS5DVU2</accession>
<name>A0ABS5DVU2_9BURK</name>
<keyword evidence="7" id="KW-1185">Reference proteome</keyword>
<dbReference type="Proteomes" id="UP000672097">
    <property type="component" value="Unassembled WGS sequence"/>
</dbReference>
<organism evidence="6 7">
    <name type="scientific">Ideonella paludis</name>
    <dbReference type="NCBI Taxonomy" id="1233411"/>
    <lineage>
        <taxon>Bacteria</taxon>
        <taxon>Pseudomonadati</taxon>
        <taxon>Pseudomonadota</taxon>
        <taxon>Betaproteobacteria</taxon>
        <taxon>Burkholderiales</taxon>
        <taxon>Sphaerotilaceae</taxon>
        <taxon>Ideonella</taxon>
    </lineage>
</organism>
<dbReference type="PANTHER" id="PTHR34218">
    <property type="entry name" value="PEPTIDASE S45 PENICILLIN AMIDASE"/>
    <property type="match status" value="1"/>
</dbReference>
<dbReference type="Gene3D" id="1.10.1400.10">
    <property type="match status" value="1"/>
</dbReference>
<evidence type="ECO:0000256" key="4">
    <source>
        <dbReference type="ARBA" id="ARBA00023145"/>
    </source>
</evidence>
<comment type="similarity">
    <text evidence="1">Belongs to the peptidase S45 family.</text>
</comment>
<dbReference type="InterPro" id="IPR043146">
    <property type="entry name" value="Penicillin_amidase_N_B-knob"/>
</dbReference>
<keyword evidence="2 5" id="KW-0732">Signal</keyword>
<dbReference type="Gene3D" id="3.60.20.10">
    <property type="entry name" value="Glutamine Phosphoribosylpyrophosphate, subunit 1, domain 1"/>
    <property type="match status" value="1"/>
</dbReference>
<feature type="signal peptide" evidence="5">
    <location>
        <begin position="1"/>
        <end position="25"/>
    </location>
</feature>
<dbReference type="InterPro" id="IPR029055">
    <property type="entry name" value="Ntn_hydrolases_N"/>
</dbReference>
<evidence type="ECO:0000313" key="7">
    <source>
        <dbReference type="Proteomes" id="UP000672097"/>
    </source>
</evidence>
<evidence type="ECO:0000256" key="1">
    <source>
        <dbReference type="ARBA" id="ARBA00006586"/>
    </source>
</evidence>
<dbReference type="EMBL" id="JAGQDG010000003">
    <property type="protein sequence ID" value="MBQ0935263.1"/>
    <property type="molecule type" value="Genomic_DNA"/>
</dbReference>
<evidence type="ECO:0000313" key="6">
    <source>
        <dbReference type="EMBL" id="MBQ0935263.1"/>
    </source>
</evidence>
<proteinExistence type="inferred from homology"/>
<evidence type="ECO:0000256" key="2">
    <source>
        <dbReference type="ARBA" id="ARBA00022729"/>
    </source>
</evidence>
<dbReference type="Pfam" id="PF01804">
    <property type="entry name" value="Penicil_amidase"/>
    <property type="match status" value="1"/>
</dbReference>
<comment type="caution">
    <text evidence="6">The sequence shown here is derived from an EMBL/GenBank/DDBJ whole genome shotgun (WGS) entry which is preliminary data.</text>
</comment>
<evidence type="ECO:0000256" key="5">
    <source>
        <dbReference type="SAM" id="SignalP"/>
    </source>
</evidence>
<reference evidence="6 7" key="1">
    <citation type="submission" date="2021-04" db="EMBL/GenBank/DDBJ databases">
        <title>The genome sequence of type strain Ideonella paludis KCTC 32238.</title>
        <authorList>
            <person name="Liu Y."/>
        </authorList>
    </citation>
    <scope>NUCLEOTIDE SEQUENCE [LARGE SCALE GENOMIC DNA]</scope>
    <source>
        <strain evidence="6 7">KCTC 32238</strain>
    </source>
</reference>
<protein>
    <submittedName>
        <fullName evidence="6">Penicillin acylase family protein</fullName>
    </submittedName>
</protein>
<keyword evidence="4" id="KW-0865">Zymogen</keyword>
<dbReference type="PROSITE" id="PS51257">
    <property type="entry name" value="PROKAR_LIPOPROTEIN"/>
    <property type="match status" value="1"/>
</dbReference>
<keyword evidence="3" id="KW-0378">Hydrolase</keyword>
<dbReference type="Gene3D" id="1.10.439.10">
    <property type="entry name" value="Penicillin Amidohydrolase, domain 1"/>
    <property type="match status" value="1"/>
</dbReference>
<dbReference type="RefSeq" id="WP_210808081.1">
    <property type="nucleotide sequence ID" value="NZ_JAGQDG010000003.1"/>
</dbReference>
<dbReference type="InterPro" id="IPR002692">
    <property type="entry name" value="S45"/>
</dbReference>